<gene>
    <name evidence="2" type="ORF">CFAM422_002529</name>
</gene>
<dbReference type="Proteomes" id="UP000801864">
    <property type="component" value="Unassembled WGS sequence"/>
</dbReference>
<keyword evidence="3" id="KW-1185">Reference proteome</keyword>
<name>A0A9P4XPA5_9HYPO</name>
<protein>
    <submittedName>
        <fullName evidence="2">Uncharacterized protein</fullName>
    </submittedName>
</protein>
<dbReference type="EMBL" id="QLNT01000003">
    <property type="protein sequence ID" value="KAF3075413.1"/>
    <property type="molecule type" value="Genomic_DNA"/>
</dbReference>
<accession>A0A9P4XPA5</accession>
<sequence length="432" mass="48083">MVNSPASYTQDTNVNTDHEELTQDSHPPGPGRQPQHVDDNRDLDMSNAGKINKSESVEEPAIPNAAITSSSKQTTKADEIKIHCSNNTVTWRDENNEVHQTDHLDLEINIDTTANTAFLRLYGDVFIKSSKPPNRRAIYVYIRPEIIKFITYQNENNARSLCFSLELEPDLVTPKDPIVAKPKSKALLNSIVALSHVTSFTIRLNSSSTTPSAQLKKIASIFSPRPSWNAALGDLSGLYTGKGGQIANASTAAASTHAQAESPPPYVPASSNERVSKKRKLDIPQADENGSSAKNSDMPPINTILNDMEKRIMNSIRQLGEKLLDVDASSNHCRYGTEEREELLEEVATRVDDELTDLRIQSTDVIEEVKDEVDRMLNQVDDDAKERIEVLESELEGRMKHIAEEAAEKYVKDTLLNASWRMDGTMSLQRQM</sequence>
<evidence type="ECO:0000313" key="3">
    <source>
        <dbReference type="Proteomes" id="UP000801864"/>
    </source>
</evidence>
<proteinExistence type="predicted"/>
<feature type="region of interest" description="Disordered" evidence="1">
    <location>
        <begin position="1"/>
        <end position="77"/>
    </location>
</feature>
<organism evidence="2 3">
    <name type="scientific">Trichoderma lentiforme</name>
    <dbReference type="NCBI Taxonomy" id="1567552"/>
    <lineage>
        <taxon>Eukaryota</taxon>
        <taxon>Fungi</taxon>
        <taxon>Dikarya</taxon>
        <taxon>Ascomycota</taxon>
        <taxon>Pezizomycotina</taxon>
        <taxon>Sordariomycetes</taxon>
        <taxon>Hypocreomycetidae</taxon>
        <taxon>Hypocreales</taxon>
        <taxon>Hypocreaceae</taxon>
        <taxon>Trichoderma</taxon>
    </lineage>
</organism>
<dbReference type="AlphaFoldDB" id="A0A9P4XPA5"/>
<feature type="compositionally biased region" description="Low complexity" evidence="1">
    <location>
        <begin position="250"/>
        <end position="260"/>
    </location>
</feature>
<feature type="compositionally biased region" description="Polar residues" evidence="1">
    <location>
        <begin position="1"/>
        <end position="15"/>
    </location>
</feature>
<feature type="region of interest" description="Disordered" evidence="1">
    <location>
        <begin position="250"/>
        <end position="301"/>
    </location>
</feature>
<feature type="compositionally biased region" description="Basic and acidic residues" evidence="1">
    <location>
        <begin position="35"/>
        <end position="44"/>
    </location>
</feature>
<evidence type="ECO:0000313" key="2">
    <source>
        <dbReference type="EMBL" id="KAF3075413.1"/>
    </source>
</evidence>
<evidence type="ECO:0000256" key="1">
    <source>
        <dbReference type="SAM" id="MobiDB-lite"/>
    </source>
</evidence>
<reference evidence="2 3" key="1">
    <citation type="submission" date="2018-06" db="EMBL/GenBank/DDBJ databases">
        <title>Genome analysis of cellulolytic fungus Trichoderma lentiforme CFAM-422.</title>
        <authorList>
            <person name="Steindorff A.S."/>
            <person name="Formighieri E.F."/>
            <person name="Midorikawa G.E.O."/>
            <person name="Tamietti M.S."/>
            <person name="Ramos E.Z."/>
            <person name="Silva A.S."/>
            <person name="Bon E.P.S."/>
            <person name="Mendes T.D."/>
            <person name="Damaso M.C.T."/>
            <person name="Favaro L.C.L."/>
        </authorList>
    </citation>
    <scope>NUCLEOTIDE SEQUENCE [LARGE SCALE GENOMIC DNA]</scope>
    <source>
        <strain evidence="2 3">CFAM-422</strain>
    </source>
</reference>
<comment type="caution">
    <text evidence="2">The sequence shown here is derived from an EMBL/GenBank/DDBJ whole genome shotgun (WGS) entry which is preliminary data.</text>
</comment>